<dbReference type="Proteomes" id="UP000292702">
    <property type="component" value="Unassembled WGS sequence"/>
</dbReference>
<evidence type="ECO:0008006" key="3">
    <source>
        <dbReference type="Google" id="ProtNLM"/>
    </source>
</evidence>
<dbReference type="AlphaFoldDB" id="A0A4V2MW66"/>
<comment type="caution">
    <text evidence="1">The sequence shown here is derived from an EMBL/GenBank/DDBJ whole genome shotgun (WGS) entry which is preliminary data.</text>
</comment>
<keyword evidence="2" id="KW-1185">Reference proteome</keyword>
<evidence type="ECO:0000313" key="1">
    <source>
        <dbReference type="EMBL" id="TCD65067.1"/>
    </source>
</evidence>
<protein>
    <recommendedName>
        <fullName evidence="3">F-box domain-containing protein</fullName>
    </recommendedName>
</protein>
<evidence type="ECO:0000313" key="2">
    <source>
        <dbReference type="Proteomes" id="UP000292702"/>
    </source>
</evidence>
<proteinExistence type="predicted"/>
<dbReference type="EMBL" id="RWJN01000201">
    <property type="protein sequence ID" value="TCD65067.1"/>
    <property type="molecule type" value="Genomic_DNA"/>
</dbReference>
<reference evidence="1 2" key="1">
    <citation type="submission" date="2018-11" db="EMBL/GenBank/DDBJ databases">
        <title>Genome assembly of Steccherinum ochraceum LE-BIN_3174, the white-rot fungus of the Steccherinaceae family (The Residual Polyporoid clade, Polyporales, Basidiomycota).</title>
        <authorList>
            <person name="Fedorova T.V."/>
            <person name="Glazunova O.A."/>
            <person name="Landesman E.O."/>
            <person name="Moiseenko K.V."/>
            <person name="Psurtseva N.V."/>
            <person name="Savinova O.S."/>
            <person name="Shakhova N.V."/>
            <person name="Tyazhelova T.V."/>
            <person name="Vasina D.V."/>
        </authorList>
    </citation>
    <scope>NUCLEOTIDE SEQUENCE [LARGE SCALE GENOMIC DNA]</scope>
    <source>
        <strain evidence="1 2">LE-BIN_3174</strain>
    </source>
</reference>
<gene>
    <name evidence="1" type="ORF">EIP91_003305</name>
</gene>
<sequence>KDPLPKVAGIRCRFSSVYDALNSRKSRQTPRILLYTGREETWKAMTDSQACELQCEAAGVPSLPRELVDHICTFMDRDVLATCSLLSSYWLFSARPQLFNSVTIIHKGVDEPCNTVAFLQLLDCPEYSSVSRHIRTLVIRGGGVGRPGQRGALSYKVGITATDIQHLLSRLPALHTLHLVYMTLDSTPAESFAVCPPRALKELKLISIGFQLPPLYKYWSPDGWASEQEILRDDISCSLVDFFNLFSRVEALYLRKVFTVWYASSGDNVDLFIPMMKAAARHLSADFGLGKVVFDRCSGLATDPIGGTCPQVCATVELLACLSAIDVLHTLDLKDSTPLTTKPLLVGSAQSLRSLHLTISPQFVMEETLGQYDVAKFRRLTELQITLSSVVRERYASPLHDDLTVPQWNAAFEIMRQCPATISSLTLEIGPGYDYHLPMATAGLDWGAVDTFFSREFTDLSRFLLVFRVSRSAEEMHGFEEAASRVRECLPLTHRRNLLEFQLRQ</sequence>
<name>A0A4V2MW66_9APHY</name>
<feature type="non-terminal residue" evidence="1">
    <location>
        <position position="1"/>
    </location>
</feature>
<accession>A0A4V2MW66</accession>
<organism evidence="1 2">
    <name type="scientific">Steccherinum ochraceum</name>
    <dbReference type="NCBI Taxonomy" id="92696"/>
    <lineage>
        <taxon>Eukaryota</taxon>
        <taxon>Fungi</taxon>
        <taxon>Dikarya</taxon>
        <taxon>Basidiomycota</taxon>
        <taxon>Agaricomycotina</taxon>
        <taxon>Agaricomycetes</taxon>
        <taxon>Polyporales</taxon>
        <taxon>Steccherinaceae</taxon>
        <taxon>Steccherinum</taxon>
    </lineage>
</organism>